<dbReference type="SMART" id="SM00345">
    <property type="entry name" value="HTH_GNTR"/>
    <property type="match status" value="1"/>
</dbReference>
<accession>A0ABV8KNV8</accession>
<dbReference type="Gene3D" id="1.10.10.10">
    <property type="entry name" value="Winged helix-like DNA-binding domain superfamily/Winged helix DNA-binding domain"/>
    <property type="match status" value="1"/>
</dbReference>
<keyword evidence="3" id="KW-0804">Transcription</keyword>
<feature type="domain" description="HTH gntR-type" evidence="5">
    <location>
        <begin position="8"/>
        <end position="76"/>
    </location>
</feature>
<keyword evidence="1" id="KW-0805">Transcription regulation</keyword>
<dbReference type="Proteomes" id="UP001595868">
    <property type="component" value="Unassembled WGS sequence"/>
</dbReference>
<dbReference type="InterPro" id="IPR000524">
    <property type="entry name" value="Tscrpt_reg_HTH_GntR"/>
</dbReference>
<dbReference type="PANTHER" id="PTHR44846:SF17">
    <property type="entry name" value="GNTR-FAMILY TRANSCRIPTIONAL REGULATOR"/>
    <property type="match status" value="1"/>
</dbReference>
<dbReference type="InterPro" id="IPR036390">
    <property type="entry name" value="WH_DNA-bd_sf"/>
</dbReference>
<reference evidence="7" key="1">
    <citation type="journal article" date="2019" name="Int. J. Syst. Evol. Microbiol.">
        <title>The Global Catalogue of Microorganisms (GCM) 10K type strain sequencing project: providing services to taxonomists for standard genome sequencing and annotation.</title>
        <authorList>
            <consortium name="The Broad Institute Genomics Platform"/>
            <consortium name="The Broad Institute Genome Sequencing Center for Infectious Disease"/>
            <person name="Wu L."/>
            <person name="Ma J."/>
        </authorList>
    </citation>
    <scope>NUCLEOTIDE SEQUENCE [LARGE SCALE GENOMIC DNA]</scope>
    <source>
        <strain evidence="7">2902at01</strain>
    </source>
</reference>
<dbReference type="CDD" id="cd07377">
    <property type="entry name" value="WHTH_GntR"/>
    <property type="match status" value="1"/>
</dbReference>
<keyword evidence="7" id="KW-1185">Reference proteome</keyword>
<keyword evidence="2" id="KW-0238">DNA-binding</keyword>
<evidence type="ECO:0000259" key="5">
    <source>
        <dbReference type="PROSITE" id="PS50949"/>
    </source>
</evidence>
<evidence type="ECO:0000256" key="4">
    <source>
        <dbReference type="SAM" id="MobiDB-lite"/>
    </source>
</evidence>
<comment type="caution">
    <text evidence="6">The sequence shown here is derived from an EMBL/GenBank/DDBJ whole genome shotgun (WGS) entry which is preliminary data.</text>
</comment>
<dbReference type="Pfam" id="PF00392">
    <property type="entry name" value="GntR"/>
    <property type="match status" value="1"/>
</dbReference>
<name>A0ABV8KNV8_9ACTN</name>
<dbReference type="PROSITE" id="PS50949">
    <property type="entry name" value="HTH_GNTR"/>
    <property type="match status" value="1"/>
</dbReference>
<evidence type="ECO:0000256" key="3">
    <source>
        <dbReference type="ARBA" id="ARBA00023163"/>
    </source>
</evidence>
<dbReference type="EMBL" id="JBHSBN010000011">
    <property type="protein sequence ID" value="MFC4107748.1"/>
    <property type="molecule type" value="Genomic_DNA"/>
</dbReference>
<evidence type="ECO:0000313" key="6">
    <source>
        <dbReference type="EMBL" id="MFC4107748.1"/>
    </source>
</evidence>
<dbReference type="InterPro" id="IPR036388">
    <property type="entry name" value="WH-like_DNA-bd_sf"/>
</dbReference>
<dbReference type="RefSeq" id="WP_377547067.1">
    <property type="nucleotide sequence ID" value="NZ_JBHSBN010000011.1"/>
</dbReference>
<dbReference type="InterPro" id="IPR050679">
    <property type="entry name" value="Bact_HTH_transcr_reg"/>
</dbReference>
<dbReference type="PRINTS" id="PR00035">
    <property type="entry name" value="HTHGNTR"/>
</dbReference>
<dbReference type="SUPFAM" id="SSF46785">
    <property type="entry name" value="Winged helix' DNA-binding domain"/>
    <property type="match status" value="1"/>
</dbReference>
<gene>
    <name evidence="6" type="ORF">ACFOX0_17680</name>
</gene>
<proteinExistence type="predicted"/>
<organism evidence="6 7">
    <name type="scientific">Micromonospora zhanjiangensis</name>
    <dbReference type="NCBI Taxonomy" id="1522057"/>
    <lineage>
        <taxon>Bacteria</taxon>
        <taxon>Bacillati</taxon>
        <taxon>Actinomycetota</taxon>
        <taxon>Actinomycetes</taxon>
        <taxon>Micromonosporales</taxon>
        <taxon>Micromonosporaceae</taxon>
        <taxon>Micromonospora</taxon>
    </lineage>
</organism>
<feature type="region of interest" description="Disordered" evidence="4">
    <location>
        <begin position="76"/>
        <end position="95"/>
    </location>
</feature>
<protein>
    <submittedName>
        <fullName evidence="6">GntR family transcriptional regulator</fullName>
    </submittedName>
</protein>
<evidence type="ECO:0000313" key="7">
    <source>
        <dbReference type="Proteomes" id="UP001595868"/>
    </source>
</evidence>
<sequence length="133" mass="14500">MINSHSGVPRHLQLADILRARLAAGEWAPGEPLPSETRLTQEYGVGRGTVRRAVALLRADGLVDVAPGRGTRVREPMERQRVSVPRGAEVTGRLPTPTERARLDIPEGVPVLVVSIGGRERVYPADRTTLTIR</sequence>
<dbReference type="PANTHER" id="PTHR44846">
    <property type="entry name" value="MANNOSYL-D-GLYCERATE TRANSPORT/METABOLISM SYSTEM REPRESSOR MNGR-RELATED"/>
    <property type="match status" value="1"/>
</dbReference>
<evidence type="ECO:0000256" key="2">
    <source>
        <dbReference type="ARBA" id="ARBA00023125"/>
    </source>
</evidence>
<evidence type="ECO:0000256" key="1">
    <source>
        <dbReference type="ARBA" id="ARBA00023015"/>
    </source>
</evidence>